<gene>
    <name evidence="3" type="ORF">ONB1V03_LOCUS19854</name>
</gene>
<feature type="compositionally biased region" description="Acidic residues" evidence="1">
    <location>
        <begin position="60"/>
        <end position="76"/>
    </location>
</feature>
<dbReference type="EMBL" id="CAJPVJ010031798">
    <property type="protein sequence ID" value="CAG2180431.1"/>
    <property type="molecule type" value="Genomic_DNA"/>
</dbReference>
<dbReference type="GO" id="GO:0005737">
    <property type="term" value="C:cytoplasm"/>
    <property type="evidence" value="ECO:0007669"/>
    <property type="project" value="TreeGrafter"/>
</dbReference>
<dbReference type="InterPro" id="IPR016024">
    <property type="entry name" value="ARM-type_fold"/>
</dbReference>
<feature type="domain" description="TTI1 C-terminal TPR" evidence="2">
    <location>
        <begin position="3"/>
        <end position="274"/>
    </location>
</feature>
<evidence type="ECO:0000259" key="2">
    <source>
        <dbReference type="Pfam" id="PF24181"/>
    </source>
</evidence>
<name>A0A7R9MNE9_9ACAR</name>
<dbReference type="AlphaFoldDB" id="A0A7R9MNE9"/>
<reference evidence="3" key="1">
    <citation type="submission" date="2020-11" db="EMBL/GenBank/DDBJ databases">
        <authorList>
            <person name="Tran Van P."/>
        </authorList>
    </citation>
    <scope>NUCLEOTIDE SEQUENCE</scope>
</reference>
<evidence type="ECO:0000313" key="3">
    <source>
        <dbReference type="EMBL" id="CAD7663294.1"/>
    </source>
</evidence>
<dbReference type="OrthoDB" id="49511at2759"/>
<dbReference type="InterPro" id="IPR011989">
    <property type="entry name" value="ARM-like"/>
</dbReference>
<organism evidence="3">
    <name type="scientific">Oppiella nova</name>
    <dbReference type="NCBI Taxonomy" id="334625"/>
    <lineage>
        <taxon>Eukaryota</taxon>
        <taxon>Metazoa</taxon>
        <taxon>Ecdysozoa</taxon>
        <taxon>Arthropoda</taxon>
        <taxon>Chelicerata</taxon>
        <taxon>Arachnida</taxon>
        <taxon>Acari</taxon>
        <taxon>Acariformes</taxon>
        <taxon>Sarcoptiformes</taxon>
        <taxon>Oribatida</taxon>
        <taxon>Brachypylina</taxon>
        <taxon>Oppioidea</taxon>
        <taxon>Oppiidae</taxon>
        <taxon>Oppiella</taxon>
    </lineage>
</organism>
<protein>
    <recommendedName>
        <fullName evidence="2">TTI1 C-terminal TPR domain-containing protein</fullName>
    </recommendedName>
</protein>
<dbReference type="EMBL" id="OC946623">
    <property type="protein sequence ID" value="CAD7663294.1"/>
    <property type="molecule type" value="Genomic_DNA"/>
</dbReference>
<proteinExistence type="predicted"/>
<dbReference type="Proteomes" id="UP000728032">
    <property type="component" value="Unassembled WGS sequence"/>
</dbReference>
<feature type="region of interest" description="Disordered" evidence="1">
    <location>
        <begin position="60"/>
        <end position="81"/>
    </location>
</feature>
<dbReference type="PANTHER" id="PTHR18460:SF3">
    <property type="entry name" value="TELO2-INTERACTING PROTEIN 1 HOMOLOG"/>
    <property type="match status" value="1"/>
</dbReference>
<accession>A0A7R9MNE9</accession>
<keyword evidence="4" id="KW-1185">Reference proteome</keyword>
<dbReference type="SUPFAM" id="SSF48371">
    <property type="entry name" value="ARM repeat"/>
    <property type="match status" value="1"/>
</dbReference>
<dbReference type="InterPro" id="IPR052587">
    <property type="entry name" value="TELO2-interacting_protein_1"/>
</dbReference>
<dbReference type="Gene3D" id="1.25.10.10">
    <property type="entry name" value="Leucine-rich Repeat Variant"/>
    <property type="match status" value="1"/>
</dbReference>
<dbReference type="Pfam" id="PF24181">
    <property type="entry name" value="TPR_TTI1_C"/>
    <property type="match status" value="1"/>
</dbReference>
<evidence type="ECO:0000313" key="4">
    <source>
        <dbReference type="Proteomes" id="UP000728032"/>
    </source>
</evidence>
<dbReference type="PANTHER" id="PTHR18460">
    <property type="entry name" value="TEL2 INTERACTING PROTEIN 1 TTI1 FAMILY MEMBER"/>
    <property type="match status" value="1"/>
</dbReference>
<evidence type="ECO:0000256" key="1">
    <source>
        <dbReference type="SAM" id="MobiDB-lite"/>
    </source>
</evidence>
<dbReference type="InterPro" id="IPR057567">
    <property type="entry name" value="TPR_TTI1_C"/>
</dbReference>
<sequence length="277" mass="31994">MQVLYSFVFTLNYYFVPNVESDGKQVIACNQRTSSETSAQNFIKLFEDFVENKTISQDFENENEDTISDNEEECDDKENTTGHEKKKVPFYVPLIEKICDRCVHIISNIDPKVRLIVLDIVVQCLRILKPFEDHLLPMAHKLWSPLVERFTDKDVIVTKRSFACLQVMSEICGDFIRVRTLKEVIPKILAFLRSQALISFKKDKASAYRFTIAYQFQIDILCGIGSIAVNLGLRDKDLWPLIVEIMPYLHTYQPLPLQESAINALKEISKLDANSFR</sequence>